<sequence>MNHKRPAMDPVIVTVLVFPGVRLLDVTGPIEVFTTANEFGGRYRVQIASEDGAEVITSAGIHLSADLSADDVQEPCDVLVIPGGPEWETLIKDDTLLDSVRQLNEKSRCTASVCTGAFLLAAAGLLNGRRAATHWRHSRQLATRFPSVRVQPDAIFVRDGQMMTSAGVSAGIDLSLALVEDHYGAEVARSVAKDMVVFMQRPGGQSQFSVRSRAPHTRQEMLRRVLDTVAENPGANHTLTAMARRAGVSVRHVTRLFDEEVGTTPARYVEQVRLEAAQALLETGDDPLPVVARRTGFGSPESLRRAFVRHLGVTPGAFRTSFRTTGVGTKDPAPAAVARHSPHPHVRLSMIAAAKGYRCPRD</sequence>
<accession>A0A1I2W7E0</accession>
<feature type="domain" description="HTH araC/xylS-type" evidence="5">
    <location>
        <begin position="223"/>
        <end position="321"/>
    </location>
</feature>
<dbReference type="OrthoDB" id="3992151at2"/>
<evidence type="ECO:0000313" key="6">
    <source>
        <dbReference type="EMBL" id="SFG95421.1"/>
    </source>
</evidence>
<dbReference type="Gene3D" id="1.10.10.60">
    <property type="entry name" value="Homeodomain-like"/>
    <property type="match status" value="1"/>
</dbReference>
<evidence type="ECO:0000256" key="1">
    <source>
        <dbReference type="ARBA" id="ARBA00023015"/>
    </source>
</evidence>
<dbReference type="InterPro" id="IPR018060">
    <property type="entry name" value="HTH_AraC"/>
</dbReference>
<dbReference type="SUPFAM" id="SSF46689">
    <property type="entry name" value="Homeodomain-like"/>
    <property type="match status" value="2"/>
</dbReference>
<dbReference type="InterPro" id="IPR002818">
    <property type="entry name" value="DJ-1/PfpI"/>
</dbReference>
<dbReference type="EMBL" id="FONR01000034">
    <property type="protein sequence ID" value="SFG95421.1"/>
    <property type="molecule type" value="Genomic_DNA"/>
</dbReference>
<dbReference type="PROSITE" id="PS00041">
    <property type="entry name" value="HTH_ARAC_FAMILY_1"/>
    <property type="match status" value="1"/>
</dbReference>
<reference evidence="6 7" key="1">
    <citation type="submission" date="2016-10" db="EMBL/GenBank/DDBJ databases">
        <authorList>
            <person name="de Groot N.N."/>
        </authorList>
    </citation>
    <scope>NUCLEOTIDE SEQUENCE [LARGE SCALE GENOMIC DNA]</scope>
    <source>
        <strain evidence="6 7">OK461</strain>
    </source>
</reference>
<keyword evidence="2 6" id="KW-0238">DNA-binding</keyword>
<evidence type="ECO:0000259" key="5">
    <source>
        <dbReference type="PROSITE" id="PS01124"/>
    </source>
</evidence>
<dbReference type="SMART" id="SM00342">
    <property type="entry name" value="HTH_ARAC"/>
    <property type="match status" value="1"/>
</dbReference>
<dbReference type="PANTHER" id="PTHR43130">
    <property type="entry name" value="ARAC-FAMILY TRANSCRIPTIONAL REGULATOR"/>
    <property type="match status" value="1"/>
</dbReference>
<dbReference type="Pfam" id="PF12833">
    <property type="entry name" value="HTH_18"/>
    <property type="match status" value="1"/>
</dbReference>
<evidence type="ECO:0000256" key="2">
    <source>
        <dbReference type="ARBA" id="ARBA00023125"/>
    </source>
</evidence>
<protein>
    <submittedName>
        <fullName evidence="6">Transcriptional regulator GlxA family, contains an amidase domain and an AraC-type DNA-binding HTH domain</fullName>
    </submittedName>
</protein>
<name>A0A1I2W7E0_9ACTN</name>
<dbReference type="InterPro" id="IPR018062">
    <property type="entry name" value="HTH_AraC-typ_CS"/>
</dbReference>
<evidence type="ECO:0000256" key="4">
    <source>
        <dbReference type="SAM" id="MobiDB-lite"/>
    </source>
</evidence>
<keyword evidence="3" id="KW-0804">Transcription</keyword>
<dbReference type="InterPro" id="IPR052158">
    <property type="entry name" value="INH-QAR"/>
</dbReference>
<evidence type="ECO:0000313" key="7">
    <source>
        <dbReference type="Proteomes" id="UP000181942"/>
    </source>
</evidence>
<dbReference type="SUPFAM" id="SSF52317">
    <property type="entry name" value="Class I glutamine amidotransferase-like"/>
    <property type="match status" value="1"/>
</dbReference>
<dbReference type="Gene3D" id="3.40.50.880">
    <property type="match status" value="1"/>
</dbReference>
<feature type="region of interest" description="Disordered" evidence="4">
    <location>
        <begin position="322"/>
        <end position="342"/>
    </location>
</feature>
<dbReference type="InterPro" id="IPR009057">
    <property type="entry name" value="Homeodomain-like_sf"/>
</dbReference>
<evidence type="ECO:0000256" key="3">
    <source>
        <dbReference type="ARBA" id="ARBA00023163"/>
    </source>
</evidence>
<dbReference type="CDD" id="cd03137">
    <property type="entry name" value="GATase1_AraC_1"/>
    <property type="match status" value="1"/>
</dbReference>
<dbReference type="Pfam" id="PF01965">
    <property type="entry name" value="DJ-1_PfpI"/>
    <property type="match status" value="1"/>
</dbReference>
<keyword evidence="1" id="KW-0805">Transcription regulation</keyword>
<dbReference type="InterPro" id="IPR029062">
    <property type="entry name" value="Class_I_gatase-like"/>
</dbReference>
<dbReference type="AlphaFoldDB" id="A0A1I2W7E0"/>
<dbReference type="Proteomes" id="UP000181942">
    <property type="component" value="Unassembled WGS sequence"/>
</dbReference>
<dbReference type="PANTHER" id="PTHR43130:SF3">
    <property type="entry name" value="HTH-TYPE TRANSCRIPTIONAL REGULATOR RV1931C"/>
    <property type="match status" value="1"/>
</dbReference>
<dbReference type="GO" id="GO:0003700">
    <property type="term" value="F:DNA-binding transcription factor activity"/>
    <property type="evidence" value="ECO:0007669"/>
    <property type="project" value="InterPro"/>
</dbReference>
<dbReference type="GO" id="GO:0043565">
    <property type="term" value="F:sequence-specific DNA binding"/>
    <property type="evidence" value="ECO:0007669"/>
    <property type="project" value="InterPro"/>
</dbReference>
<organism evidence="6 7">
    <name type="scientific">Streptomyces mirabilis</name>
    <dbReference type="NCBI Taxonomy" id="68239"/>
    <lineage>
        <taxon>Bacteria</taxon>
        <taxon>Bacillati</taxon>
        <taxon>Actinomycetota</taxon>
        <taxon>Actinomycetes</taxon>
        <taxon>Kitasatosporales</taxon>
        <taxon>Streptomycetaceae</taxon>
        <taxon>Streptomyces</taxon>
    </lineage>
</organism>
<gene>
    <name evidence="6" type="ORF">SAMN02787118_13490</name>
</gene>
<proteinExistence type="predicted"/>
<dbReference type="PROSITE" id="PS01124">
    <property type="entry name" value="HTH_ARAC_FAMILY_2"/>
    <property type="match status" value="1"/>
</dbReference>